<keyword evidence="4" id="KW-0479">Metal-binding</keyword>
<keyword evidence="12" id="KW-1185">Reference proteome</keyword>
<dbReference type="InterPro" id="IPR006656">
    <property type="entry name" value="Mopterin_OxRdtase"/>
</dbReference>
<dbReference type="InterPro" id="IPR006657">
    <property type="entry name" value="MoPterin_dinucl-bd_dom"/>
</dbReference>
<feature type="domain" description="Molybdopterin oxidoreductase N-terminal" evidence="10">
    <location>
        <begin position="9"/>
        <end position="49"/>
    </location>
</feature>
<dbReference type="EMBL" id="FNYY01000002">
    <property type="protein sequence ID" value="SEI90038.1"/>
    <property type="molecule type" value="Genomic_DNA"/>
</dbReference>
<evidence type="ECO:0000313" key="11">
    <source>
        <dbReference type="EMBL" id="SEI90038.1"/>
    </source>
</evidence>
<dbReference type="InterPro" id="IPR050612">
    <property type="entry name" value="Prok_Mopterin_Oxidored"/>
</dbReference>
<feature type="region of interest" description="Disordered" evidence="7">
    <location>
        <begin position="716"/>
        <end position="768"/>
    </location>
</feature>
<evidence type="ECO:0000256" key="3">
    <source>
        <dbReference type="ARBA" id="ARBA00022505"/>
    </source>
</evidence>
<keyword evidence="5" id="KW-0574">Periplasm</keyword>
<dbReference type="SUPFAM" id="SSF50692">
    <property type="entry name" value="ADC-like"/>
    <property type="match status" value="1"/>
</dbReference>
<evidence type="ECO:0000259" key="10">
    <source>
        <dbReference type="Pfam" id="PF18364"/>
    </source>
</evidence>
<dbReference type="Pfam" id="PF18364">
    <property type="entry name" value="Molybdopterin_N"/>
    <property type="match status" value="1"/>
</dbReference>
<sequence length="768" mass="82993">MSERQTKLTASHWGVGLATIEGGRVVSVAGHPADPAASEINANIPGSLHGRARVRRPAVRKSWLAGRPGAVPRGQDSFVEVSWERALDLIAAELTRVRAAHGNRGIFAGSYGWSSAGRFHHAQSQLKRFLNTIGGFVRSEGNYSYNAALGLMPHIVGPYRSHVAQATRWPVIAKHADLVVMFGGMALRNTQVSDGGVSRHRMAGNLAACVENGVSFVNISPLRSDAAEVLRAEWMPARPGSDTALMLGLAHTLLREGLHDPAFLARYTVGFDRIEAYLTGAADGVAKDADWAEAQTGVAAERIRALARRMAAGRTMISVAAGVQRTDYGEQPMWMAVTLAAMLGQIGLPGGGYTVGYGVNANIGNIERPFRWGTISQGVNPVTDFIPVAMISEMLLNPGGSYRYQGETRTFPEARLVWWAGGNPFHHHQDLNRLHRAFQTPDTVIVNEVNWTATARHADIVLPVAAAQERTDFGAGKSDNALVPMPRLVAPVGEARVEYDIYADLAARLGVAEDFTEGKTADGWLHEIWELTRSRGREKGFDLPDWESFLAGDVIALDDPSPDQVFLAGYRADLEAHPLPTPSGRIEIFSETIAGFDLPDCKGHPAWFPPRDLAAGQGAAYPLALLSGQPKTRLHSQLDNGAYSLSHKVAGREPVLIHPEDAQARGIAEGAVVELYNARGRCLAGARVTDEVHPGCVFLWTGAWWDPDFAAPQARDRHGNPNVLTHDLRTSSLTQSPAAHSARVEVRRFEGTPPPVEAHDPPAFDAAP</sequence>
<dbReference type="Gene3D" id="3.90.55.10">
    <property type="entry name" value="Dimethylsulfoxide Reductase, domain 3"/>
    <property type="match status" value="1"/>
</dbReference>
<evidence type="ECO:0000256" key="4">
    <source>
        <dbReference type="ARBA" id="ARBA00022723"/>
    </source>
</evidence>
<dbReference type="GO" id="GO:0030288">
    <property type="term" value="C:outer membrane-bounded periplasmic space"/>
    <property type="evidence" value="ECO:0007669"/>
    <property type="project" value="TreeGrafter"/>
</dbReference>
<dbReference type="GO" id="GO:0009055">
    <property type="term" value="F:electron transfer activity"/>
    <property type="evidence" value="ECO:0007669"/>
    <property type="project" value="TreeGrafter"/>
</dbReference>
<dbReference type="RefSeq" id="WP_074835444.1">
    <property type="nucleotide sequence ID" value="NZ_FNYY01000002.1"/>
</dbReference>
<reference evidence="11 12" key="1">
    <citation type="submission" date="2016-10" db="EMBL/GenBank/DDBJ databases">
        <authorList>
            <person name="Varghese N."/>
            <person name="Submissions S."/>
        </authorList>
    </citation>
    <scope>NUCLEOTIDE SEQUENCE [LARGE SCALE GENOMIC DNA]</scope>
    <source>
        <strain evidence="11 12">FF3</strain>
    </source>
</reference>
<dbReference type="Pfam" id="PF00384">
    <property type="entry name" value="Molybdopterin"/>
    <property type="match status" value="1"/>
</dbReference>
<dbReference type="PANTHER" id="PTHR43742">
    <property type="entry name" value="TRIMETHYLAMINE-N-OXIDE REDUCTASE"/>
    <property type="match status" value="1"/>
</dbReference>
<dbReference type="InterPro" id="IPR009010">
    <property type="entry name" value="Asp_de-COase-like_dom_sf"/>
</dbReference>
<protein>
    <submittedName>
        <fullName evidence="11">Biotin/methionine sulfoxide reductase</fullName>
    </submittedName>
</protein>
<keyword evidence="3" id="KW-0500">Molybdenum</keyword>
<dbReference type="GO" id="GO:0043546">
    <property type="term" value="F:molybdopterin cofactor binding"/>
    <property type="evidence" value="ECO:0007669"/>
    <property type="project" value="InterPro"/>
</dbReference>
<dbReference type="PANTHER" id="PTHR43742:SF10">
    <property type="entry name" value="TRIMETHYLAMINE-N-OXIDE REDUCTASE 2"/>
    <property type="match status" value="1"/>
</dbReference>
<dbReference type="Pfam" id="PF01568">
    <property type="entry name" value="Molydop_binding"/>
    <property type="match status" value="1"/>
</dbReference>
<evidence type="ECO:0000256" key="1">
    <source>
        <dbReference type="ARBA" id="ARBA00001942"/>
    </source>
</evidence>
<dbReference type="AlphaFoldDB" id="A0A975W7R0"/>
<evidence type="ECO:0000256" key="2">
    <source>
        <dbReference type="ARBA" id="ARBA00010312"/>
    </source>
</evidence>
<dbReference type="Proteomes" id="UP000182932">
    <property type="component" value="Unassembled WGS sequence"/>
</dbReference>
<feature type="domain" description="Molybdopterin oxidoreductase" evidence="8">
    <location>
        <begin position="53"/>
        <end position="507"/>
    </location>
</feature>
<gene>
    <name evidence="11" type="ORF">SAMN04487940_102326</name>
</gene>
<feature type="domain" description="Molybdopterin dinucleotide-binding" evidence="9">
    <location>
        <begin position="623"/>
        <end position="741"/>
    </location>
</feature>
<evidence type="ECO:0000259" key="8">
    <source>
        <dbReference type="Pfam" id="PF00384"/>
    </source>
</evidence>
<comment type="caution">
    <text evidence="11">The sequence shown here is derived from an EMBL/GenBank/DDBJ whole genome shotgun (WGS) entry which is preliminary data.</text>
</comment>
<comment type="similarity">
    <text evidence="2">Belongs to the prokaryotic molybdopterin-containing oxidoreductase family.</text>
</comment>
<dbReference type="SUPFAM" id="SSF53706">
    <property type="entry name" value="Formate dehydrogenase/DMSO reductase, domains 1-3"/>
    <property type="match status" value="1"/>
</dbReference>
<dbReference type="InterPro" id="IPR006655">
    <property type="entry name" value="Mopterin_OxRdtase_prok_CS"/>
</dbReference>
<dbReference type="PROSITE" id="PS00932">
    <property type="entry name" value="MOLYBDOPTERIN_PROK_3"/>
    <property type="match status" value="1"/>
</dbReference>
<comment type="cofactor">
    <cofactor evidence="1">
        <name>Mo-bis(molybdopterin guanine dinucleotide)</name>
        <dbReference type="ChEBI" id="CHEBI:60539"/>
    </cofactor>
</comment>
<keyword evidence="6" id="KW-0560">Oxidoreductase</keyword>
<dbReference type="InterPro" id="IPR041460">
    <property type="entry name" value="Molybdopterin_N"/>
</dbReference>
<evidence type="ECO:0000256" key="6">
    <source>
        <dbReference type="ARBA" id="ARBA00023002"/>
    </source>
</evidence>
<dbReference type="PROSITE" id="PS00490">
    <property type="entry name" value="MOLYBDOPTERIN_PROK_2"/>
    <property type="match status" value="1"/>
</dbReference>
<dbReference type="GO" id="GO:0009061">
    <property type="term" value="P:anaerobic respiration"/>
    <property type="evidence" value="ECO:0007669"/>
    <property type="project" value="TreeGrafter"/>
</dbReference>
<organism evidence="11 12">
    <name type="scientific">Marinovum algicola</name>
    <dbReference type="NCBI Taxonomy" id="42444"/>
    <lineage>
        <taxon>Bacteria</taxon>
        <taxon>Pseudomonadati</taxon>
        <taxon>Pseudomonadota</taxon>
        <taxon>Alphaproteobacteria</taxon>
        <taxon>Rhodobacterales</taxon>
        <taxon>Roseobacteraceae</taxon>
        <taxon>Marinovum</taxon>
    </lineage>
</organism>
<dbReference type="GO" id="GO:0016491">
    <property type="term" value="F:oxidoreductase activity"/>
    <property type="evidence" value="ECO:0007669"/>
    <property type="project" value="UniProtKB-KW"/>
</dbReference>
<dbReference type="GO" id="GO:0030151">
    <property type="term" value="F:molybdenum ion binding"/>
    <property type="evidence" value="ECO:0007669"/>
    <property type="project" value="TreeGrafter"/>
</dbReference>
<proteinExistence type="inferred from homology"/>
<name>A0A975W7R0_9RHOB</name>
<evidence type="ECO:0000259" key="9">
    <source>
        <dbReference type="Pfam" id="PF01568"/>
    </source>
</evidence>
<dbReference type="Gene3D" id="3.40.50.740">
    <property type="match status" value="1"/>
</dbReference>
<evidence type="ECO:0000313" key="12">
    <source>
        <dbReference type="Proteomes" id="UP000182932"/>
    </source>
</evidence>
<evidence type="ECO:0000256" key="5">
    <source>
        <dbReference type="ARBA" id="ARBA00022764"/>
    </source>
</evidence>
<dbReference type="GeneID" id="80817184"/>
<dbReference type="Gene3D" id="3.40.228.10">
    <property type="entry name" value="Dimethylsulfoxide Reductase, domain 2"/>
    <property type="match status" value="1"/>
</dbReference>
<accession>A0A975W7R0</accession>
<dbReference type="Gene3D" id="2.40.40.20">
    <property type="match status" value="1"/>
</dbReference>
<evidence type="ECO:0000256" key="7">
    <source>
        <dbReference type="SAM" id="MobiDB-lite"/>
    </source>
</evidence>